<reference evidence="3" key="1">
    <citation type="journal article" date="2016" name="Genome Announc.">
        <title>Draft genomes of two strains of Paenibacillus glucanolyticus with capability to degrade lignocellulose.</title>
        <authorList>
            <person name="Mathews S.L."/>
            <person name="Pawlak J."/>
            <person name="Grunden A.M."/>
        </authorList>
    </citation>
    <scope>NUCLEOTIDE SEQUENCE [LARGE SCALE GENOMIC DNA]</scope>
    <source>
        <strain evidence="3">SLM1</strain>
    </source>
</reference>
<protein>
    <recommendedName>
        <fullName evidence="2">General stress protein 17M-like domain-containing protein</fullName>
    </recommendedName>
</protein>
<dbReference type="EMBL" id="LWMH01000001">
    <property type="protein sequence ID" value="KZS47370.1"/>
    <property type="molecule type" value="Genomic_DNA"/>
</dbReference>
<proteinExistence type="predicted"/>
<dbReference type="Pfam" id="PF11181">
    <property type="entry name" value="YflT"/>
    <property type="match status" value="1"/>
</dbReference>
<feature type="region of interest" description="Disordered" evidence="1">
    <location>
        <begin position="168"/>
        <end position="225"/>
    </location>
</feature>
<sequence>MTQKIVGAFRTEQEATRAIEELKRQGFGADEISVIAKDRGESSNIQEETGTKAPEGLASGAATGGVLGGVTGLLAGLGALAIPGIGPIIAAGPIAATLTGAAVGAGAGGLVGGLIGLGIPEEQAEEYGGYVNEGHILVMVDADESNGGRVYDIFRSHSALNEHHYREEGTYSGTGAPVDSRSEAAAATEDAVPDPNLYQGYGDGNGGAVSPDIVSPDREETRKRR</sequence>
<name>A0A163KN52_9BACL</name>
<dbReference type="Proteomes" id="UP000076796">
    <property type="component" value="Unassembled WGS sequence"/>
</dbReference>
<dbReference type="AlphaFoldDB" id="A0A163KN52"/>
<dbReference type="OrthoDB" id="118405at2"/>
<dbReference type="GeneID" id="97557219"/>
<accession>A0A163KN52</accession>
<feature type="domain" description="General stress protein 17M-like" evidence="2">
    <location>
        <begin position="5"/>
        <end position="74"/>
    </location>
</feature>
<evidence type="ECO:0000313" key="4">
    <source>
        <dbReference type="Proteomes" id="UP000076796"/>
    </source>
</evidence>
<comment type="caution">
    <text evidence="3">The sequence shown here is derived from an EMBL/GenBank/DDBJ whole genome shotgun (WGS) entry which is preliminary data.</text>
</comment>
<dbReference type="PANTHER" id="PTHR36109:SF2">
    <property type="entry name" value="MEMBRANE PROTEIN"/>
    <property type="match status" value="1"/>
</dbReference>
<evidence type="ECO:0000259" key="2">
    <source>
        <dbReference type="Pfam" id="PF11181"/>
    </source>
</evidence>
<dbReference type="STRING" id="59843.A3958_15640"/>
<keyword evidence="4" id="KW-1185">Reference proteome</keyword>
<gene>
    <name evidence="3" type="ORF">AWU65_16260</name>
</gene>
<dbReference type="RefSeq" id="WP_063478827.1">
    <property type="nucleotide sequence ID" value="NZ_CP147845.1"/>
</dbReference>
<dbReference type="InterPro" id="IPR052948">
    <property type="entry name" value="Low_temp-induced_all0457"/>
</dbReference>
<dbReference type="InterPro" id="IPR025889">
    <property type="entry name" value="GSP17M-like_dom"/>
</dbReference>
<evidence type="ECO:0000313" key="3">
    <source>
        <dbReference type="EMBL" id="KZS47370.1"/>
    </source>
</evidence>
<feature type="compositionally biased region" description="Basic and acidic residues" evidence="1">
    <location>
        <begin position="215"/>
        <end position="225"/>
    </location>
</feature>
<organism evidence="3 4">
    <name type="scientific">Paenibacillus glucanolyticus</name>
    <dbReference type="NCBI Taxonomy" id="59843"/>
    <lineage>
        <taxon>Bacteria</taxon>
        <taxon>Bacillati</taxon>
        <taxon>Bacillota</taxon>
        <taxon>Bacilli</taxon>
        <taxon>Bacillales</taxon>
        <taxon>Paenibacillaceae</taxon>
        <taxon>Paenibacillus</taxon>
    </lineage>
</organism>
<dbReference type="PANTHER" id="PTHR36109">
    <property type="entry name" value="MEMBRANE PROTEIN-RELATED"/>
    <property type="match status" value="1"/>
</dbReference>
<evidence type="ECO:0000256" key="1">
    <source>
        <dbReference type="SAM" id="MobiDB-lite"/>
    </source>
</evidence>